<reference evidence="2 3" key="1">
    <citation type="submission" date="2017-03" db="EMBL/GenBank/DDBJ databases">
        <title>Foreign affairs: Plasmid Transfer between Roseobacters and Rhizobia.</title>
        <authorList>
            <person name="Bartling P."/>
            <person name="Bunk B."/>
            <person name="Overmann J."/>
            <person name="Brinkmann H."/>
            <person name="Petersen J."/>
        </authorList>
    </citation>
    <scope>NUCLEOTIDE SEQUENCE [LARGE SCALE GENOMIC DNA]</scope>
    <source>
        <strain evidence="2 3">MACL11</strain>
    </source>
</reference>
<gene>
    <name evidence="2" type="ORF">Mame_01498</name>
</gene>
<feature type="coiled-coil region" evidence="1">
    <location>
        <begin position="90"/>
        <end position="117"/>
    </location>
</feature>
<name>A0A1U9YZI8_9HYPH</name>
<evidence type="ECO:0000256" key="1">
    <source>
        <dbReference type="SAM" id="Coils"/>
    </source>
</evidence>
<dbReference type="eggNOG" id="ENOG503340H">
    <property type="taxonomic scope" value="Bacteria"/>
</dbReference>
<evidence type="ECO:0000313" key="3">
    <source>
        <dbReference type="Proteomes" id="UP000191135"/>
    </source>
</evidence>
<keyword evidence="1" id="KW-0175">Coiled coil</keyword>
<dbReference type="EMBL" id="CP020330">
    <property type="protein sequence ID" value="AQZ50857.1"/>
    <property type="molecule type" value="Genomic_DNA"/>
</dbReference>
<dbReference type="RefSeq" id="WP_018065113.1">
    <property type="nucleotide sequence ID" value="NZ_AQWH01000010.1"/>
</dbReference>
<organism evidence="2 3">
    <name type="scientific">Martelella mediterranea DSM 17316</name>
    <dbReference type="NCBI Taxonomy" id="1122214"/>
    <lineage>
        <taxon>Bacteria</taxon>
        <taxon>Pseudomonadati</taxon>
        <taxon>Pseudomonadota</taxon>
        <taxon>Alphaproteobacteria</taxon>
        <taxon>Hyphomicrobiales</taxon>
        <taxon>Aurantimonadaceae</taxon>
        <taxon>Martelella</taxon>
    </lineage>
</organism>
<keyword evidence="3" id="KW-1185">Reference proteome</keyword>
<sequence>MSLLKPVRALWQRHRALSIAFIGALLLTLALALKTVLAVYYWHSPRDLELKSWMTLGHVAMVNNIPVHELAEALGLDPEHSRRLPLWRITRERGETLEELEEQIAEALDEHERAGDDE</sequence>
<dbReference type="STRING" id="1122214.Mame_01498"/>
<dbReference type="OrthoDB" id="159440at2"/>
<dbReference type="AlphaFoldDB" id="A0A1U9YZI8"/>
<dbReference type="KEGG" id="mmed:Mame_01498"/>
<accession>A0A1U9YZI8</accession>
<evidence type="ECO:0000313" key="2">
    <source>
        <dbReference type="EMBL" id="AQZ50857.1"/>
    </source>
</evidence>
<proteinExistence type="predicted"/>
<dbReference type="Proteomes" id="UP000191135">
    <property type="component" value="Chromosome"/>
</dbReference>
<protein>
    <submittedName>
        <fullName evidence="2">Uncharacterized protein</fullName>
    </submittedName>
</protein>